<feature type="signal peptide" evidence="2">
    <location>
        <begin position="1"/>
        <end position="16"/>
    </location>
</feature>
<accession>A0AAD4PV26</accession>
<proteinExistence type="predicted"/>
<comment type="caution">
    <text evidence="3">The sequence shown here is derived from an EMBL/GenBank/DDBJ whole genome shotgun (WGS) entry which is preliminary data.</text>
</comment>
<name>A0AAD4PV26_9EURO</name>
<keyword evidence="2" id="KW-0732">Signal</keyword>
<evidence type="ECO:0000313" key="4">
    <source>
        <dbReference type="Proteomes" id="UP001201262"/>
    </source>
</evidence>
<gene>
    <name evidence="3" type="ORF">BGW36DRAFT_364350</name>
</gene>
<sequence>MKLALLLILLATTAFSSPFIHRPSQATPSPTVEVEKLTDVIKRNRETAQPITTASTSISSREPCASSNCGNLCTSISRKPFGSSKVAVEPTSAGCVYIPTLKGSVFTTLNVFEGSLVAFPTSTVSVPTIRGRGLPISLVIPSNKTLLDNSPAKRELRGVNQSLVSTYDNSLAKRAFPTIPNNDVGAYLRSVQPNFLTVVSPTTDGDFFNFDEEHVGTAGVQNLYGCTAVFIASSLGVYISHIYERPVFINNVNNRRYETDDESFWGMSYREIFEGSPGAYSVADLIGTDEKPGKLHPSHEPVVYVITPLSDQWDRIFDDVTTTLRYERHANQLAQGLINSIYNNGEPDGMGPAMVIGYTRYTRTEVSMNSGGYEGKVVLEVDPMNHVEEQPDGTKRQMGSYRIFVQDRVVLEKNFQNSHKTPTPCRSPTPTPTPISETDCDE</sequence>
<evidence type="ECO:0000256" key="1">
    <source>
        <dbReference type="SAM" id="MobiDB-lite"/>
    </source>
</evidence>
<dbReference type="EMBL" id="JAJTJA010000013">
    <property type="protein sequence ID" value="KAH8690789.1"/>
    <property type="molecule type" value="Genomic_DNA"/>
</dbReference>
<evidence type="ECO:0000313" key="3">
    <source>
        <dbReference type="EMBL" id="KAH8690789.1"/>
    </source>
</evidence>
<dbReference type="AlphaFoldDB" id="A0AAD4PV26"/>
<feature type="chain" id="PRO_5042084298" evidence="2">
    <location>
        <begin position="17"/>
        <end position="442"/>
    </location>
</feature>
<organism evidence="3 4">
    <name type="scientific">Talaromyces proteolyticus</name>
    <dbReference type="NCBI Taxonomy" id="1131652"/>
    <lineage>
        <taxon>Eukaryota</taxon>
        <taxon>Fungi</taxon>
        <taxon>Dikarya</taxon>
        <taxon>Ascomycota</taxon>
        <taxon>Pezizomycotina</taxon>
        <taxon>Eurotiomycetes</taxon>
        <taxon>Eurotiomycetidae</taxon>
        <taxon>Eurotiales</taxon>
        <taxon>Trichocomaceae</taxon>
        <taxon>Talaromyces</taxon>
        <taxon>Talaromyces sect. Bacilispori</taxon>
    </lineage>
</organism>
<evidence type="ECO:0000256" key="2">
    <source>
        <dbReference type="SAM" id="SignalP"/>
    </source>
</evidence>
<feature type="region of interest" description="Disordered" evidence="1">
    <location>
        <begin position="414"/>
        <end position="442"/>
    </location>
</feature>
<reference evidence="3" key="1">
    <citation type="submission" date="2021-12" db="EMBL/GenBank/DDBJ databases">
        <title>Convergent genome expansion in fungi linked to evolution of root-endophyte symbiosis.</title>
        <authorList>
            <consortium name="DOE Joint Genome Institute"/>
            <person name="Ke Y.-H."/>
            <person name="Bonito G."/>
            <person name="Liao H.-L."/>
            <person name="Looney B."/>
            <person name="Rojas-Flechas A."/>
            <person name="Nash J."/>
            <person name="Hameed K."/>
            <person name="Schadt C."/>
            <person name="Martin F."/>
            <person name="Crous P.W."/>
            <person name="Miettinen O."/>
            <person name="Magnuson J.K."/>
            <person name="Labbe J."/>
            <person name="Jacobson D."/>
            <person name="Doktycz M.J."/>
            <person name="Veneault-Fourrey C."/>
            <person name="Kuo A."/>
            <person name="Mondo S."/>
            <person name="Calhoun S."/>
            <person name="Riley R."/>
            <person name="Ohm R."/>
            <person name="LaButti K."/>
            <person name="Andreopoulos B."/>
            <person name="Pangilinan J."/>
            <person name="Nolan M."/>
            <person name="Tritt A."/>
            <person name="Clum A."/>
            <person name="Lipzen A."/>
            <person name="Daum C."/>
            <person name="Barry K."/>
            <person name="Grigoriev I.V."/>
            <person name="Vilgalys R."/>
        </authorList>
    </citation>
    <scope>NUCLEOTIDE SEQUENCE</scope>
    <source>
        <strain evidence="3">PMI_201</strain>
    </source>
</reference>
<protein>
    <submittedName>
        <fullName evidence="3">Uncharacterized protein</fullName>
    </submittedName>
</protein>
<dbReference type="Proteomes" id="UP001201262">
    <property type="component" value="Unassembled WGS sequence"/>
</dbReference>
<keyword evidence="4" id="KW-1185">Reference proteome</keyword>
<dbReference type="RefSeq" id="XP_046066985.1">
    <property type="nucleotide sequence ID" value="XM_046214549.1"/>
</dbReference>
<dbReference type="GeneID" id="70244836"/>